<keyword evidence="2" id="KW-1185">Reference proteome</keyword>
<name>A0ABU1QZR8_9BACT</name>
<dbReference type="Proteomes" id="UP001264980">
    <property type="component" value="Unassembled WGS sequence"/>
</dbReference>
<evidence type="ECO:0000313" key="1">
    <source>
        <dbReference type="EMBL" id="MDR6806492.1"/>
    </source>
</evidence>
<reference evidence="1 2" key="1">
    <citation type="submission" date="2023-07" db="EMBL/GenBank/DDBJ databases">
        <title>Sorghum-associated microbial communities from plants grown in Nebraska, USA.</title>
        <authorList>
            <person name="Schachtman D."/>
        </authorList>
    </citation>
    <scope>NUCLEOTIDE SEQUENCE [LARGE SCALE GENOMIC DNA]</scope>
    <source>
        <strain evidence="1 2">BE57</strain>
    </source>
</reference>
<dbReference type="RefSeq" id="WP_309985336.1">
    <property type="nucleotide sequence ID" value="NZ_JAVDTI010000003.1"/>
</dbReference>
<protein>
    <submittedName>
        <fullName evidence="1">Uncharacterized protein</fullName>
    </submittedName>
</protein>
<evidence type="ECO:0000313" key="2">
    <source>
        <dbReference type="Proteomes" id="UP001264980"/>
    </source>
</evidence>
<comment type="caution">
    <text evidence="1">The sequence shown here is derived from an EMBL/GenBank/DDBJ whole genome shotgun (WGS) entry which is preliminary data.</text>
</comment>
<accession>A0ABU1QZR8</accession>
<organism evidence="1 2">
    <name type="scientific">Dyadobacter fermentans</name>
    <dbReference type="NCBI Taxonomy" id="94254"/>
    <lineage>
        <taxon>Bacteria</taxon>
        <taxon>Pseudomonadati</taxon>
        <taxon>Bacteroidota</taxon>
        <taxon>Cytophagia</taxon>
        <taxon>Cytophagales</taxon>
        <taxon>Spirosomataceae</taxon>
        <taxon>Dyadobacter</taxon>
    </lineage>
</organism>
<gene>
    <name evidence="1" type="ORF">J2W84_003540</name>
</gene>
<dbReference type="EMBL" id="JAVDTI010000003">
    <property type="protein sequence ID" value="MDR6806492.1"/>
    <property type="molecule type" value="Genomic_DNA"/>
</dbReference>
<sequence>MNFKIIRIPETAVQVCLHRDRSEEGEEIVRITSFITNAQHAEIMLEQVVTFTKPGSSVRFVADYSLASAKSFLEESMSEIGMLAFA</sequence>
<proteinExistence type="predicted"/>